<protein>
    <submittedName>
        <fullName evidence="1">Uncharacterized protein</fullName>
    </submittedName>
</protein>
<organism evidence="1 2">
    <name type="scientific">Rhodoplanes tepidamans</name>
    <name type="common">Rhodoplanes cryptolactis</name>
    <dbReference type="NCBI Taxonomy" id="200616"/>
    <lineage>
        <taxon>Bacteria</taxon>
        <taxon>Pseudomonadati</taxon>
        <taxon>Pseudomonadota</taxon>
        <taxon>Alphaproteobacteria</taxon>
        <taxon>Hyphomicrobiales</taxon>
        <taxon>Nitrobacteraceae</taxon>
        <taxon>Rhodoplanes</taxon>
    </lineage>
</organism>
<accession>A0ABT5J5R2</accession>
<gene>
    <name evidence="1" type="ORF">PQJ73_03465</name>
</gene>
<comment type="caution">
    <text evidence="1">The sequence shown here is derived from an EMBL/GenBank/DDBJ whole genome shotgun (WGS) entry which is preliminary data.</text>
</comment>
<reference evidence="1" key="2">
    <citation type="submission" date="2023-02" db="EMBL/GenBank/DDBJ databases">
        <authorList>
            <person name="Rayyan A."/>
            <person name="Meyer T."/>
            <person name="Kyndt J.A."/>
        </authorList>
    </citation>
    <scope>NUCLEOTIDE SEQUENCE</scope>
    <source>
        <strain evidence="1">DSM 9987</strain>
    </source>
</reference>
<sequence length="108" mass="11736">MTTFLRVDDPDDECVTIVFWSQEGITRCRMLGPTKMIFGQPFELHGPVAGAIAAARALEVGRRFADAVGVPMVIVDPEHLWNDAWGTLADRRGTGLVPEAGTARSARV</sequence>
<reference evidence="1" key="1">
    <citation type="journal article" date="2023" name="Microbiol Resour">
        <title>Genome Sequences of Rhodoplanes serenus and Two Thermotolerant Strains, Rhodoplanes tepidamans and 'Rhodoplanes cryptolactis,' Further Refine the Genus.</title>
        <authorList>
            <person name="Rayyan A.A."/>
            <person name="Kyndt J.A."/>
        </authorList>
    </citation>
    <scope>NUCLEOTIDE SEQUENCE</scope>
    <source>
        <strain evidence="1">DSM 9987</strain>
    </source>
</reference>
<dbReference type="Proteomes" id="UP001165652">
    <property type="component" value="Unassembled WGS sequence"/>
</dbReference>
<name>A0ABT5J5R2_RHOTP</name>
<dbReference type="EMBL" id="JAQQLI010000003">
    <property type="protein sequence ID" value="MDC7784731.1"/>
    <property type="molecule type" value="Genomic_DNA"/>
</dbReference>
<evidence type="ECO:0000313" key="1">
    <source>
        <dbReference type="EMBL" id="MDC7784731.1"/>
    </source>
</evidence>
<proteinExistence type="predicted"/>
<dbReference type="RefSeq" id="WP_272775577.1">
    <property type="nucleotide sequence ID" value="NZ_JAQQLI010000003.1"/>
</dbReference>
<keyword evidence="2" id="KW-1185">Reference proteome</keyword>
<evidence type="ECO:0000313" key="2">
    <source>
        <dbReference type="Proteomes" id="UP001165652"/>
    </source>
</evidence>